<dbReference type="PROSITE" id="PS50995">
    <property type="entry name" value="HTH_MARR_2"/>
    <property type="match status" value="1"/>
</dbReference>
<comment type="caution">
    <text evidence="2">The sequence shown here is derived from an EMBL/GenBank/DDBJ whole genome shotgun (WGS) entry which is preliminary data.</text>
</comment>
<dbReference type="GO" id="GO:0003700">
    <property type="term" value="F:DNA-binding transcription factor activity"/>
    <property type="evidence" value="ECO:0007669"/>
    <property type="project" value="InterPro"/>
</dbReference>
<gene>
    <name evidence="2" type="ORF">B4915_12180</name>
</gene>
<dbReference type="RefSeq" id="WP_105806096.1">
    <property type="nucleotide sequence ID" value="NZ_MWZD01000020.1"/>
</dbReference>
<feature type="domain" description="HTH marR-type" evidence="1">
    <location>
        <begin position="11"/>
        <end position="145"/>
    </location>
</feature>
<proteinExistence type="predicted"/>
<name>A0A2S9QLF1_9MICO</name>
<evidence type="ECO:0000313" key="2">
    <source>
        <dbReference type="EMBL" id="PRI10403.1"/>
    </source>
</evidence>
<dbReference type="AlphaFoldDB" id="A0A2S9QLF1"/>
<protein>
    <submittedName>
        <fullName evidence="2">MarR family transcriptional regulator</fullName>
    </submittedName>
</protein>
<dbReference type="Gene3D" id="1.10.10.10">
    <property type="entry name" value="Winged helix-like DNA-binding domain superfamily/Winged helix DNA-binding domain"/>
    <property type="match status" value="1"/>
</dbReference>
<dbReference type="Pfam" id="PF01047">
    <property type="entry name" value="MarR"/>
    <property type="match status" value="1"/>
</dbReference>
<dbReference type="EMBL" id="MWZD01000020">
    <property type="protein sequence ID" value="PRI10403.1"/>
    <property type="molecule type" value="Genomic_DNA"/>
</dbReference>
<dbReference type="InterPro" id="IPR036390">
    <property type="entry name" value="WH_DNA-bd_sf"/>
</dbReference>
<dbReference type="SUPFAM" id="SSF46785">
    <property type="entry name" value="Winged helix' DNA-binding domain"/>
    <property type="match status" value="1"/>
</dbReference>
<dbReference type="Proteomes" id="UP000238650">
    <property type="component" value="Unassembled WGS sequence"/>
</dbReference>
<dbReference type="InterPro" id="IPR039422">
    <property type="entry name" value="MarR/SlyA-like"/>
</dbReference>
<dbReference type="PRINTS" id="PR00598">
    <property type="entry name" value="HTHMARR"/>
</dbReference>
<reference evidence="2 3" key="1">
    <citation type="journal article" date="2017" name="New Microbes New Infect">
        <title>Genome sequence of 'Leucobacter massiliensis' sp. nov. isolated from human pharynx after travel to the 2014 Hajj.</title>
        <authorList>
            <person name="Leangapichart T."/>
            <person name="Gautret P."/>
            <person name="Nguyen T.T."/>
            <person name="Armstrong N."/>
            <person name="Rolain J.M."/>
        </authorList>
    </citation>
    <scope>NUCLEOTIDE SEQUENCE [LARGE SCALE GENOMIC DNA]</scope>
    <source>
        <strain evidence="2 3">122RC15</strain>
    </source>
</reference>
<evidence type="ECO:0000259" key="1">
    <source>
        <dbReference type="PROSITE" id="PS50995"/>
    </source>
</evidence>
<dbReference type="OrthoDB" id="3178168at2"/>
<organism evidence="2 3">
    <name type="scientific">Leucobacter massiliensis</name>
    <dbReference type="NCBI Taxonomy" id="1686285"/>
    <lineage>
        <taxon>Bacteria</taxon>
        <taxon>Bacillati</taxon>
        <taxon>Actinomycetota</taxon>
        <taxon>Actinomycetes</taxon>
        <taxon>Micrococcales</taxon>
        <taxon>Microbacteriaceae</taxon>
        <taxon>Leucobacter</taxon>
    </lineage>
</organism>
<sequence length="145" mass="16439">MSTRRSDIKLANEAWESVMTAHSALMGIFAAEEMWDEVSMREYDVLYTLSKHDEPVRICTVQEGVLLSQPALSRMLDRLTARGLVQREADPEDGRAVRVSLSPEGARVQREVGRAHARSVERELGAALTPEEMRELMRLCQKLTR</sequence>
<evidence type="ECO:0000313" key="3">
    <source>
        <dbReference type="Proteomes" id="UP000238650"/>
    </source>
</evidence>
<accession>A0A2S9QLF1</accession>
<dbReference type="PANTHER" id="PTHR33164:SF57">
    <property type="entry name" value="MARR-FAMILY TRANSCRIPTIONAL REGULATOR"/>
    <property type="match status" value="1"/>
</dbReference>
<dbReference type="InterPro" id="IPR000835">
    <property type="entry name" value="HTH_MarR-typ"/>
</dbReference>
<keyword evidence="3" id="KW-1185">Reference proteome</keyword>
<dbReference type="SMART" id="SM00347">
    <property type="entry name" value="HTH_MARR"/>
    <property type="match status" value="1"/>
</dbReference>
<dbReference type="PANTHER" id="PTHR33164">
    <property type="entry name" value="TRANSCRIPTIONAL REGULATOR, MARR FAMILY"/>
    <property type="match status" value="1"/>
</dbReference>
<dbReference type="GO" id="GO:0006950">
    <property type="term" value="P:response to stress"/>
    <property type="evidence" value="ECO:0007669"/>
    <property type="project" value="TreeGrafter"/>
</dbReference>
<dbReference type="InterPro" id="IPR036388">
    <property type="entry name" value="WH-like_DNA-bd_sf"/>
</dbReference>